<feature type="transmembrane region" description="Helical" evidence="1">
    <location>
        <begin position="61"/>
        <end position="82"/>
    </location>
</feature>
<evidence type="ECO:0000256" key="1">
    <source>
        <dbReference type="SAM" id="Phobius"/>
    </source>
</evidence>
<keyword evidence="1" id="KW-0812">Transmembrane</keyword>
<organism evidence="2 3">
    <name type="scientific">Candidatus Dojkabacteria bacterium</name>
    <dbReference type="NCBI Taxonomy" id="2099670"/>
    <lineage>
        <taxon>Bacteria</taxon>
        <taxon>Candidatus Dojkabacteria</taxon>
    </lineage>
</organism>
<gene>
    <name evidence="2" type="ORF">D6810_02125</name>
</gene>
<keyword evidence="1" id="KW-0472">Membrane</keyword>
<name>A0A3M0YZC3_9BACT</name>
<evidence type="ECO:0000313" key="3">
    <source>
        <dbReference type="Proteomes" id="UP000269410"/>
    </source>
</evidence>
<feature type="transmembrane region" description="Helical" evidence="1">
    <location>
        <begin position="94"/>
        <end position="117"/>
    </location>
</feature>
<accession>A0A3M0YZC3</accession>
<evidence type="ECO:0000313" key="2">
    <source>
        <dbReference type="EMBL" id="RMD77053.1"/>
    </source>
</evidence>
<comment type="caution">
    <text evidence="2">The sequence shown here is derived from an EMBL/GenBank/DDBJ whole genome shotgun (WGS) entry which is preliminary data.</text>
</comment>
<feature type="transmembrane region" description="Helical" evidence="1">
    <location>
        <begin position="137"/>
        <end position="159"/>
    </location>
</feature>
<keyword evidence="1" id="KW-1133">Transmembrane helix</keyword>
<protein>
    <submittedName>
        <fullName evidence="2">DUF2085 domain-containing protein</fullName>
    </submittedName>
</protein>
<feature type="transmembrane region" description="Helical" evidence="1">
    <location>
        <begin position="6"/>
        <end position="26"/>
    </location>
</feature>
<reference evidence="2 3" key="1">
    <citation type="submission" date="2018-10" db="EMBL/GenBank/DDBJ databases">
        <title>Thermophilic Lithotrophy and Phototrophy in an Intertidal, Iron-rich, Geothermal Spring.</title>
        <authorList>
            <person name="Ward L.M."/>
            <person name="Idei A."/>
            <person name="Nakagawa M."/>
            <person name="Ueno Y."/>
            <person name="Fischer W."/>
            <person name="Mcglynn S.E."/>
        </authorList>
    </citation>
    <scope>NUCLEOTIDE SEQUENCE [LARGE SCALE GENOMIC DNA]</scope>
    <source>
        <strain evidence="2">J137</strain>
    </source>
</reference>
<dbReference type="EMBL" id="RFKV01000070">
    <property type="protein sequence ID" value="RMD77053.1"/>
    <property type="molecule type" value="Genomic_DNA"/>
</dbReference>
<dbReference type="Proteomes" id="UP000269410">
    <property type="component" value="Unassembled WGS sequence"/>
</dbReference>
<dbReference type="Pfam" id="PF09858">
    <property type="entry name" value="DUF2085"/>
    <property type="match status" value="1"/>
</dbReference>
<sequence>MKTNRILDLTIYLLGLIASLPFLAPFFTKIGLVFPAKIIYFIYSFFCHQFSYRSIMLFDYQIAWCARDTAIWLSIFVCFVLVRSNFLPKIKWYWVIPFIIPMALDGGIQTIITILGISPTGNFVSEAFYVSNNLARFVTGTLFGIGVGWWLSWQIRLIGEQEYEKINFKFEIFRTRGLNIILKTGIIFCFMLLAYVLLVFLWRVSSTINQPTDWLDSAVKTPSTKFFERRTNGLCPTDATKDPLALNCFLQIDLGR</sequence>
<feature type="transmembrane region" description="Helical" evidence="1">
    <location>
        <begin position="180"/>
        <end position="202"/>
    </location>
</feature>
<proteinExistence type="predicted"/>
<dbReference type="InterPro" id="IPR019206">
    <property type="entry name" value="DUF2085_TM"/>
</dbReference>
<dbReference type="AlphaFoldDB" id="A0A3M0YZC3"/>